<evidence type="ECO:0000313" key="2">
    <source>
        <dbReference type="EMBL" id="EDR02336.1"/>
    </source>
</evidence>
<gene>
    <name evidence="2" type="ORF">LACBIDRAFT_309770</name>
</gene>
<keyword evidence="3" id="KW-1185">Reference proteome</keyword>
<dbReference type="RefSeq" id="XP_001887013.1">
    <property type="nucleotide sequence ID" value="XM_001886978.1"/>
</dbReference>
<dbReference type="KEGG" id="lbc:LACBIDRAFT_309770"/>
<feature type="signal peptide" evidence="1">
    <location>
        <begin position="1"/>
        <end position="18"/>
    </location>
</feature>
<dbReference type="InParanoid" id="B0DT18"/>
<dbReference type="HOGENOM" id="CLU_1294612_0_0_1"/>
<reference evidence="2 3" key="1">
    <citation type="journal article" date="2008" name="Nature">
        <title>The genome of Laccaria bicolor provides insights into mycorrhizal symbiosis.</title>
        <authorList>
            <person name="Martin F."/>
            <person name="Aerts A."/>
            <person name="Ahren D."/>
            <person name="Brun A."/>
            <person name="Danchin E.G.J."/>
            <person name="Duchaussoy F."/>
            <person name="Gibon J."/>
            <person name="Kohler A."/>
            <person name="Lindquist E."/>
            <person name="Pereda V."/>
            <person name="Salamov A."/>
            <person name="Shapiro H.J."/>
            <person name="Wuyts J."/>
            <person name="Blaudez D."/>
            <person name="Buee M."/>
            <person name="Brokstein P."/>
            <person name="Canbaeck B."/>
            <person name="Cohen D."/>
            <person name="Courty P.E."/>
            <person name="Coutinho P.M."/>
            <person name="Delaruelle C."/>
            <person name="Detter J.C."/>
            <person name="Deveau A."/>
            <person name="DiFazio S."/>
            <person name="Duplessis S."/>
            <person name="Fraissinet-Tachet L."/>
            <person name="Lucic E."/>
            <person name="Frey-Klett P."/>
            <person name="Fourrey C."/>
            <person name="Feussner I."/>
            <person name="Gay G."/>
            <person name="Grimwood J."/>
            <person name="Hoegger P.J."/>
            <person name="Jain P."/>
            <person name="Kilaru S."/>
            <person name="Labbe J."/>
            <person name="Lin Y.C."/>
            <person name="Legue V."/>
            <person name="Le Tacon F."/>
            <person name="Marmeisse R."/>
            <person name="Melayah D."/>
            <person name="Montanini B."/>
            <person name="Muratet M."/>
            <person name="Nehls U."/>
            <person name="Niculita-Hirzel H."/>
            <person name="Oudot-Le Secq M.P."/>
            <person name="Peter M."/>
            <person name="Quesneville H."/>
            <person name="Rajashekar B."/>
            <person name="Reich M."/>
            <person name="Rouhier N."/>
            <person name="Schmutz J."/>
            <person name="Yin T."/>
            <person name="Chalot M."/>
            <person name="Henrissat B."/>
            <person name="Kuees U."/>
            <person name="Lucas S."/>
            <person name="Van de Peer Y."/>
            <person name="Podila G.K."/>
            <person name="Polle A."/>
            <person name="Pukkila P.J."/>
            <person name="Richardson P.M."/>
            <person name="Rouze P."/>
            <person name="Sanders I.R."/>
            <person name="Stajich J.E."/>
            <person name="Tunlid A."/>
            <person name="Tuskan G."/>
            <person name="Grigoriev I.V."/>
        </authorList>
    </citation>
    <scope>NUCLEOTIDE SEQUENCE [LARGE SCALE GENOMIC DNA]</scope>
    <source>
        <strain evidence="3">S238N-H82 / ATCC MYA-4686</strain>
    </source>
</reference>
<sequence length="213" mass="24152">MIMLNLYALSWYWVMHLGCVVDRRRSSGDDIFSGLRRVTVGSRESGWPTRPGGSVGWGKDITMLPTQIYGTVAFLGNHNQTQVHDQHYPATSWNCHSHFSRSHPTAWLAAYDNRRLLLNPCSAAASQGWEEFKRTLGRRGIRRPRSHFLTCPPTNDNLLTRLNFKTNATYILFESPRDPGISSMLCAAHDDASLRHGLLNVTEMHSRTQRCPS</sequence>
<name>B0DT18_LACBS</name>
<proteinExistence type="predicted"/>
<evidence type="ECO:0000256" key="1">
    <source>
        <dbReference type="SAM" id="SignalP"/>
    </source>
</evidence>
<accession>B0DT18</accession>
<dbReference type="EMBL" id="DS547131">
    <property type="protein sequence ID" value="EDR02336.1"/>
    <property type="molecule type" value="Genomic_DNA"/>
</dbReference>
<dbReference type="Proteomes" id="UP000001194">
    <property type="component" value="Unassembled WGS sequence"/>
</dbReference>
<feature type="chain" id="PRO_5002747348" evidence="1">
    <location>
        <begin position="19"/>
        <end position="213"/>
    </location>
</feature>
<evidence type="ECO:0000313" key="3">
    <source>
        <dbReference type="Proteomes" id="UP000001194"/>
    </source>
</evidence>
<dbReference type="GeneID" id="6082638"/>
<dbReference type="AlphaFoldDB" id="B0DT18"/>
<keyword evidence="1" id="KW-0732">Signal</keyword>
<organism evidence="3">
    <name type="scientific">Laccaria bicolor (strain S238N-H82 / ATCC MYA-4686)</name>
    <name type="common">Bicoloured deceiver</name>
    <name type="synonym">Laccaria laccata var. bicolor</name>
    <dbReference type="NCBI Taxonomy" id="486041"/>
    <lineage>
        <taxon>Eukaryota</taxon>
        <taxon>Fungi</taxon>
        <taxon>Dikarya</taxon>
        <taxon>Basidiomycota</taxon>
        <taxon>Agaricomycotina</taxon>
        <taxon>Agaricomycetes</taxon>
        <taxon>Agaricomycetidae</taxon>
        <taxon>Agaricales</taxon>
        <taxon>Agaricineae</taxon>
        <taxon>Hydnangiaceae</taxon>
        <taxon>Laccaria</taxon>
    </lineage>
</organism>
<protein>
    <submittedName>
        <fullName evidence="2">Predicted protein</fullName>
    </submittedName>
</protein>